<gene>
    <name evidence="2" type="ORF">Ae201684_004654</name>
</gene>
<protein>
    <submittedName>
        <fullName evidence="2">Uncharacterized protein</fullName>
    </submittedName>
</protein>
<organism evidence="2 3">
    <name type="scientific">Aphanomyces euteiches</name>
    <dbReference type="NCBI Taxonomy" id="100861"/>
    <lineage>
        <taxon>Eukaryota</taxon>
        <taxon>Sar</taxon>
        <taxon>Stramenopiles</taxon>
        <taxon>Oomycota</taxon>
        <taxon>Saprolegniomycetes</taxon>
        <taxon>Saprolegniales</taxon>
        <taxon>Verrucalvaceae</taxon>
        <taxon>Aphanomyces</taxon>
    </lineage>
</organism>
<dbReference type="VEuPathDB" id="FungiDB:AeMF1_000689"/>
<accession>A0A6G0XHM4</accession>
<proteinExistence type="predicted"/>
<keyword evidence="1" id="KW-0472">Membrane</keyword>
<sequence>MSEPKRTVVGYIQDNVGWGFNLVVSNILFWLTGFPTVRDYGYSSENYDENGGIPSGGEGSGVFVITLVLMVICYIVYFGRMVTFLTSKDSHKLE</sequence>
<keyword evidence="1" id="KW-1133">Transmembrane helix</keyword>
<evidence type="ECO:0000313" key="2">
    <source>
        <dbReference type="EMBL" id="KAF0739763.1"/>
    </source>
</evidence>
<keyword evidence="1" id="KW-0812">Transmembrane</keyword>
<name>A0A6G0XHM4_9STRA</name>
<dbReference type="OrthoDB" id="67573at2759"/>
<comment type="caution">
    <text evidence="2">The sequence shown here is derived from an EMBL/GenBank/DDBJ whole genome shotgun (WGS) entry which is preliminary data.</text>
</comment>
<dbReference type="Proteomes" id="UP000481153">
    <property type="component" value="Unassembled WGS sequence"/>
</dbReference>
<dbReference type="EMBL" id="VJMJ01000062">
    <property type="protein sequence ID" value="KAF0739763.1"/>
    <property type="molecule type" value="Genomic_DNA"/>
</dbReference>
<feature type="transmembrane region" description="Helical" evidence="1">
    <location>
        <begin position="60"/>
        <end position="78"/>
    </location>
</feature>
<dbReference type="AlphaFoldDB" id="A0A6G0XHM4"/>
<keyword evidence="3" id="KW-1185">Reference proteome</keyword>
<reference evidence="2 3" key="1">
    <citation type="submission" date="2019-07" db="EMBL/GenBank/DDBJ databases">
        <title>Genomics analysis of Aphanomyces spp. identifies a new class of oomycete effector associated with host adaptation.</title>
        <authorList>
            <person name="Gaulin E."/>
        </authorList>
    </citation>
    <scope>NUCLEOTIDE SEQUENCE [LARGE SCALE GENOMIC DNA]</scope>
    <source>
        <strain evidence="2 3">ATCC 201684</strain>
    </source>
</reference>
<evidence type="ECO:0000313" key="3">
    <source>
        <dbReference type="Proteomes" id="UP000481153"/>
    </source>
</evidence>
<evidence type="ECO:0000256" key="1">
    <source>
        <dbReference type="SAM" id="Phobius"/>
    </source>
</evidence>